<accession>A0A8X7Y5Y2</accession>
<evidence type="ECO:0000256" key="1">
    <source>
        <dbReference type="ARBA" id="ARBA00000382"/>
    </source>
</evidence>
<reference evidence="7" key="1">
    <citation type="journal article" date="2020" name="bioRxiv">
        <title>Hybrid origin of Populus tomentosa Carr. identified through genome sequencing and phylogenomic analysis.</title>
        <authorList>
            <person name="An X."/>
            <person name="Gao K."/>
            <person name="Chen Z."/>
            <person name="Li J."/>
            <person name="Yang X."/>
            <person name="Yang X."/>
            <person name="Zhou J."/>
            <person name="Guo T."/>
            <person name="Zhao T."/>
            <person name="Huang S."/>
            <person name="Miao D."/>
            <person name="Khan W.U."/>
            <person name="Rao P."/>
            <person name="Ye M."/>
            <person name="Lei B."/>
            <person name="Liao W."/>
            <person name="Wang J."/>
            <person name="Ji L."/>
            <person name="Li Y."/>
            <person name="Guo B."/>
            <person name="Mustafa N.S."/>
            <person name="Li S."/>
            <person name="Yun Q."/>
            <person name="Keller S.R."/>
            <person name="Mao J."/>
            <person name="Zhang R."/>
            <person name="Strauss S.H."/>
        </authorList>
    </citation>
    <scope>NUCLEOTIDE SEQUENCE</scope>
    <source>
        <strain evidence="7">GM15</strain>
        <tissue evidence="7">Leaf</tissue>
    </source>
</reference>
<proteinExistence type="inferred from homology"/>
<dbReference type="GO" id="GO:0005975">
    <property type="term" value="P:carbohydrate metabolic process"/>
    <property type="evidence" value="ECO:0007669"/>
    <property type="project" value="InterPro"/>
</dbReference>
<evidence type="ECO:0000313" key="7">
    <source>
        <dbReference type="EMBL" id="KAG6744751.1"/>
    </source>
</evidence>
<name>A0A8X7Y5Y2_POPTO</name>
<protein>
    <recommendedName>
        <fullName evidence="3">glucan endo-1,3-beta-D-glucosidase</fullName>
        <ecNumber evidence="3">3.2.1.39</ecNumber>
    </recommendedName>
</protein>
<dbReference type="InterPro" id="IPR000490">
    <property type="entry name" value="Glyco_hydro_17"/>
</dbReference>
<dbReference type="Pfam" id="PF00332">
    <property type="entry name" value="Glyco_hydro_17"/>
    <property type="match status" value="1"/>
</dbReference>
<sequence>MADAFYSALERAGGDSLENVVSESGWPSAGGGPETSIDNARIYNTNMVQLVKNGTTKRPGKPIETYILATFDENKKTAGIREIPGALSSKQTAYVCKVDQSTSSEANLFKFVITCKPWYLGAVIENPASQRL</sequence>
<evidence type="ECO:0000256" key="4">
    <source>
        <dbReference type="ARBA" id="ARBA00022801"/>
    </source>
</evidence>
<gene>
    <name evidence="7" type="ORF">POTOM_051389</name>
</gene>
<dbReference type="AlphaFoldDB" id="A0A8X7Y5Y2"/>
<comment type="caution">
    <text evidence="7">The sequence shown here is derived from an EMBL/GenBank/DDBJ whole genome shotgun (WGS) entry which is preliminary data.</text>
</comment>
<comment type="similarity">
    <text evidence="2 6">Belongs to the glycosyl hydrolase 17 family.</text>
</comment>
<dbReference type="PANTHER" id="PTHR32227">
    <property type="entry name" value="GLUCAN ENDO-1,3-BETA-GLUCOSIDASE BG1-RELATED-RELATED"/>
    <property type="match status" value="1"/>
</dbReference>
<evidence type="ECO:0000256" key="5">
    <source>
        <dbReference type="ARBA" id="ARBA00023295"/>
    </source>
</evidence>
<evidence type="ECO:0000256" key="2">
    <source>
        <dbReference type="ARBA" id="ARBA00008773"/>
    </source>
</evidence>
<evidence type="ECO:0000256" key="3">
    <source>
        <dbReference type="ARBA" id="ARBA00012780"/>
    </source>
</evidence>
<keyword evidence="8" id="KW-1185">Reference proteome</keyword>
<dbReference type="InterPro" id="IPR044965">
    <property type="entry name" value="Glyco_hydro_17_plant"/>
</dbReference>
<dbReference type="EMBL" id="JAAWWB010000031">
    <property type="protein sequence ID" value="KAG6744751.1"/>
    <property type="molecule type" value="Genomic_DNA"/>
</dbReference>
<dbReference type="OrthoDB" id="941679at2759"/>
<keyword evidence="5" id="KW-0326">Glycosidase</keyword>
<evidence type="ECO:0000313" key="8">
    <source>
        <dbReference type="Proteomes" id="UP000886885"/>
    </source>
</evidence>
<dbReference type="EC" id="3.2.1.39" evidence="3"/>
<dbReference type="GO" id="GO:0042973">
    <property type="term" value="F:glucan endo-1,3-beta-D-glucosidase activity"/>
    <property type="evidence" value="ECO:0007669"/>
    <property type="project" value="UniProtKB-EC"/>
</dbReference>
<dbReference type="Proteomes" id="UP000886885">
    <property type="component" value="Chromosome 16A"/>
</dbReference>
<organism evidence="7 8">
    <name type="scientific">Populus tomentosa</name>
    <name type="common">Chinese white poplar</name>
    <dbReference type="NCBI Taxonomy" id="118781"/>
    <lineage>
        <taxon>Eukaryota</taxon>
        <taxon>Viridiplantae</taxon>
        <taxon>Streptophyta</taxon>
        <taxon>Embryophyta</taxon>
        <taxon>Tracheophyta</taxon>
        <taxon>Spermatophyta</taxon>
        <taxon>Magnoliopsida</taxon>
        <taxon>eudicotyledons</taxon>
        <taxon>Gunneridae</taxon>
        <taxon>Pentapetalae</taxon>
        <taxon>rosids</taxon>
        <taxon>fabids</taxon>
        <taxon>Malpighiales</taxon>
        <taxon>Salicaceae</taxon>
        <taxon>Saliceae</taxon>
        <taxon>Populus</taxon>
    </lineage>
</organism>
<evidence type="ECO:0000256" key="6">
    <source>
        <dbReference type="RuleBase" id="RU004335"/>
    </source>
</evidence>
<comment type="catalytic activity">
    <reaction evidence="1">
        <text>Hydrolysis of (1-&gt;3)-beta-D-glucosidic linkages in (1-&gt;3)-beta-D-glucans.</text>
        <dbReference type="EC" id="3.2.1.39"/>
    </reaction>
</comment>
<keyword evidence="4" id="KW-0378">Hydrolase</keyword>